<accession>A0ABS4F0L9</accession>
<reference evidence="2 3" key="1">
    <citation type="submission" date="2021-03" db="EMBL/GenBank/DDBJ databases">
        <title>Genomic Encyclopedia of Type Strains, Phase IV (KMG-IV): sequencing the most valuable type-strain genomes for metagenomic binning, comparative biology and taxonomic classification.</title>
        <authorList>
            <person name="Goeker M."/>
        </authorList>
    </citation>
    <scope>NUCLEOTIDE SEQUENCE [LARGE SCALE GENOMIC DNA]</scope>
    <source>
        <strain evidence="2 3">DSM 3984</strain>
    </source>
</reference>
<evidence type="ECO:0000313" key="3">
    <source>
        <dbReference type="Proteomes" id="UP000783390"/>
    </source>
</evidence>
<feature type="coiled-coil region" evidence="1">
    <location>
        <begin position="23"/>
        <end position="50"/>
    </location>
</feature>
<comment type="caution">
    <text evidence="2">The sequence shown here is derived from an EMBL/GenBank/DDBJ whole genome shotgun (WGS) entry which is preliminary data.</text>
</comment>
<keyword evidence="3" id="KW-1185">Reference proteome</keyword>
<name>A0ABS4F0L9_9CLOT</name>
<organism evidence="2 3">
    <name type="scientific">Clostridium moniliforme</name>
    <dbReference type="NCBI Taxonomy" id="39489"/>
    <lineage>
        <taxon>Bacteria</taxon>
        <taxon>Bacillati</taxon>
        <taxon>Bacillota</taxon>
        <taxon>Clostridia</taxon>
        <taxon>Eubacteriales</taxon>
        <taxon>Clostridiaceae</taxon>
        <taxon>Clostridium</taxon>
    </lineage>
</organism>
<sequence length="72" mass="8626">MNKDFKNYKNVEKEGNIDMKLNIKVDKRELEETLDLLKQIKEEVREINELMINSEPNPYDPFDAIARVMEVR</sequence>
<dbReference type="Proteomes" id="UP000783390">
    <property type="component" value="Unassembled WGS sequence"/>
</dbReference>
<evidence type="ECO:0000313" key="2">
    <source>
        <dbReference type="EMBL" id="MBP1889793.1"/>
    </source>
</evidence>
<dbReference type="RefSeq" id="WP_209796689.1">
    <property type="nucleotide sequence ID" value="NZ_JAGGJZ010000003.1"/>
</dbReference>
<evidence type="ECO:0000256" key="1">
    <source>
        <dbReference type="SAM" id="Coils"/>
    </source>
</evidence>
<dbReference type="EMBL" id="JAGGJZ010000003">
    <property type="protein sequence ID" value="MBP1889793.1"/>
    <property type="molecule type" value="Genomic_DNA"/>
</dbReference>
<protein>
    <submittedName>
        <fullName evidence="2">Uncharacterized protein</fullName>
    </submittedName>
</protein>
<gene>
    <name evidence="2" type="ORF">J2Z53_001376</name>
</gene>
<keyword evidence="1" id="KW-0175">Coiled coil</keyword>
<proteinExistence type="predicted"/>